<dbReference type="Proteomes" id="UP000294829">
    <property type="component" value="Unassembled WGS sequence"/>
</dbReference>
<sequence>MSVGKTSLQNPTSSLRVSLRALLPVGLVLVVASICFLSIPAKSFAAAEKTTGTASAANSGTWAALTAQQKQALAPLANDWPQLSPDQKQKWLVFAGKYQQLKPEEQQRVQEKMQAWAKLTPEQRLAARQNYIRSNKLQPDVRTQKWQEYQQLPDEQKAQLANHPEKKTLLTNLPTPAESKEKKLQPLKTPHKPVTAGASSSAPAAPATAITPNVAPAGAPTPSAPANGVTQ</sequence>
<comment type="caution">
    <text evidence="3">The sequence shown here is derived from an EMBL/GenBank/DDBJ whole genome shotgun (WGS) entry which is preliminary data.</text>
</comment>
<dbReference type="EMBL" id="SMYL01000001">
    <property type="protein sequence ID" value="TDK68297.1"/>
    <property type="molecule type" value="Genomic_DNA"/>
</dbReference>
<reference evidence="3 4" key="1">
    <citation type="submission" date="2019-03" db="EMBL/GenBank/DDBJ databases">
        <title>Sapientia aquatica gen. nov., sp. nov., isolated from a crater lake.</title>
        <authorList>
            <person name="Felfoldi T."/>
            <person name="Szabo A."/>
            <person name="Toth E."/>
            <person name="Schumann P."/>
            <person name="Keki Z."/>
            <person name="Marialigeti K."/>
            <person name="Mathe I."/>
        </authorList>
    </citation>
    <scope>NUCLEOTIDE SEQUENCE [LARGE SCALE GENOMIC DNA]</scope>
    <source>
        <strain evidence="3 4">SA-152</strain>
    </source>
</reference>
<gene>
    <name evidence="3" type="ORF">E2I14_01785</name>
</gene>
<accession>A0A4R5W5C1</accession>
<dbReference type="InterPro" id="IPR021455">
    <property type="entry name" value="DUF3106"/>
</dbReference>
<organism evidence="3 4">
    <name type="scientific">Sapientia aquatica</name>
    <dbReference type="NCBI Taxonomy" id="1549640"/>
    <lineage>
        <taxon>Bacteria</taxon>
        <taxon>Pseudomonadati</taxon>
        <taxon>Pseudomonadota</taxon>
        <taxon>Betaproteobacteria</taxon>
        <taxon>Burkholderiales</taxon>
        <taxon>Oxalobacteraceae</taxon>
        <taxon>Sapientia</taxon>
    </lineage>
</organism>
<dbReference type="OrthoDB" id="9796567at2"/>
<evidence type="ECO:0000313" key="4">
    <source>
        <dbReference type="Proteomes" id="UP000294829"/>
    </source>
</evidence>
<evidence type="ECO:0000256" key="2">
    <source>
        <dbReference type="SAM" id="Phobius"/>
    </source>
</evidence>
<keyword evidence="2" id="KW-0472">Membrane</keyword>
<dbReference type="Pfam" id="PF11304">
    <property type="entry name" value="DUF3106"/>
    <property type="match status" value="1"/>
</dbReference>
<evidence type="ECO:0000313" key="3">
    <source>
        <dbReference type="EMBL" id="TDK68297.1"/>
    </source>
</evidence>
<keyword evidence="4" id="KW-1185">Reference proteome</keyword>
<feature type="region of interest" description="Disordered" evidence="1">
    <location>
        <begin position="161"/>
        <end position="231"/>
    </location>
</feature>
<feature type="compositionally biased region" description="Low complexity" evidence="1">
    <location>
        <begin position="193"/>
        <end position="231"/>
    </location>
</feature>
<name>A0A4R5W5C1_9BURK</name>
<keyword evidence="2" id="KW-0812">Transmembrane</keyword>
<protein>
    <submittedName>
        <fullName evidence="3">DUF3106 domain-containing protein</fullName>
    </submittedName>
</protein>
<proteinExistence type="predicted"/>
<dbReference type="AlphaFoldDB" id="A0A4R5W5C1"/>
<evidence type="ECO:0000256" key="1">
    <source>
        <dbReference type="SAM" id="MobiDB-lite"/>
    </source>
</evidence>
<keyword evidence="2" id="KW-1133">Transmembrane helix</keyword>
<feature type="transmembrane region" description="Helical" evidence="2">
    <location>
        <begin position="21"/>
        <end position="39"/>
    </location>
</feature>